<dbReference type="Pfam" id="PF00512">
    <property type="entry name" value="HisKA"/>
    <property type="match status" value="1"/>
</dbReference>
<dbReference type="EC" id="2.7.13.3" evidence="2"/>
<dbReference type="InterPro" id="IPR036097">
    <property type="entry name" value="HisK_dim/P_sf"/>
</dbReference>
<evidence type="ECO:0000313" key="10">
    <source>
        <dbReference type="Proteomes" id="UP000077177"/>
    </source>
</evidence>
<keyword evidence="7" id="KW-1133">Transmembrane helix</keyword>
<protein>
    <recommendedName>
        <fullName evidence="2">histidine kinase</fullName>
        <ecNumber evidence="2">2.7.13.3</ecNumber>
    </recommendedName>
</protein>
<evidence type="ECO:0000256" key="3">
    <source>
        <dbReference type="ARBA" id="ARBA00022553"/>
    </source>
</evidence>
<feature type="domain" description="Histidine kinase" evidence="8">
    <location>
        <begin position="116"/>
        <end position="328"/>
    </location>
</feature>
<dbReference type="Pfam" id="PF02518">
    <property type="entry name" value="HATPase_c"/>
    <property type="match status" value="1"/>
</dbReference>
<dbReference type="RefSeq" id="WP_066406135.1">
    <property type="nucleotide sequence ID" value="NZ_CP011390.1"/>
</dbReference>
<dbReference type="OrthoDB" id="9804645at2"/>
<dbReference type="InterPro" id="IPR036890">
    <property type="entry name" value="HATPase_C_sf"/>
</dbReference>
<dbReference type="PANTHER" id="PTHR45453">
    <property type="entry name" value="PHOSPHATE REGULON SENSOR PROTEIN PHOR"/>
    <property type="match status" value="1"/>
</dbReference>
<dbReference type="PRINTS" id="PR00344">
    <property type="entry name" value="BCTRLSENSOR"/>
</dbReference>
<keyword evidence="5 9" id="KW-0418">Kinase</keyword>
<dbReference type="PROSITE" id="PS50109">
    <property type="entry name" value="HIS_KIN"/>
    <property type="match status" value="1"/>
</dbReference>
<keyword evidence="4" id="KW-0808">Transferase</keyword>
<dbReference type="STRING" id="1492898.SY85_17325"/>
<evidence type="ECO:0000256" key="4">
    <source>
        <dbReference type="ARBA" id="ARBA00022679"/>
    </source>
</evidence>
<dbReference type="CDD" id="cd00075">
    <property type="entry name" value="HATPase"/>
    <property type="match status" value="1"/>
</dbReference>
<dbReference type="KEGG" id="fla:SY85_17325"/>
<dbReference type="Gene3D" id="1.10.287.130">
    <property type="match status" value="1"/>
</dbReference>
<feature type="transmembrane region" description="Helical" evidence="7">
    <location>
        <begin position="12"/>
        <end position="32"/>
    </location>
</feature>
<dbReference type="EMBL" id="CP011390">
    <property type="protein sequence ID" value="ANE51994.1"/>
    <property type="molecule type" value="Genomic_DNA"/>
</dbReference>
<evidence type="ECO:0000256" key="7">
    <source>
        <dbReference type="SAM" id="Phobius"/>
    </source>
</evidence>
<dbReference type="GO" id="GO:0000155">
    <property type="term" value="F:phosphorelay sensor kinase activity"/>
    <property type="evidence" value="ECO:0007669"/>
    <property type="project" value="InterPro"/>
</dbReference>
<dbReference type="InterPro" id="IPR004358">
    <property type="entry name" value="Sig_transdc_His_kin-like_C"/>
</dbReference>
<keyword evidence="7" id="KW-0472">Membrane</keyword>
<dbReference type="SMART" id="SM00387">
    <property type="entry name" value="HATPase_c"/>
    <property type="match status" value="1"/>
</dbReference>
<evidence type="ECO:0000259" key="8">
    <source>
        <dbReference type="PROSITE" id="PS50109"/>
    </source>
</evidence>
<sequence>MTSPTQKQLRRATIVFWVLLCYIIAALVWWLISLEQQSHAIHDLQQAQVDTTNPVTKAVALKQWGAIESSRNRNSAKYLLEGATFLLLILFGAVYIYRLVRKQFQLQLQQQNFAMAITHELKTPLAVARLSLETIQKHKLDEERQRKLLDKTLQETLRLDTLINNILISSQLDHDGYKAHKEAVSLSEITRQLTEDLKHRYADKQVIENIDAGIHIYGDPLLLKLLVSNLLENANKYSGKQTNITCSLHTKDHKIVLEVSDEGIGISDEEKKMIFEKFYRVGNEQTRRTKGTGLGLYICKKIAQSHGGDIKVVDNVPQGSTFIVTFTA</sequence>
<organism evidence="9 10">
    <name type="scientific">Flavisolibacter tropicus</name>
    <dbReference type="NCBI Taxonomy" id="1492898"/>
    <lineage>
        <taxon>Bacteria</taxon>
        <taxon>Pseudomonadati</taxon>
        <taxon>Bacteroidota</taxon>
        <taxon>Chitinophagia</taxon>
        <taxon>Chitinophagales</taxon>
        <taxon>Chitinophagaceae</taxon>
        <taxon>Flavisolibacter</taxon>
    </lineage>
</organism>
<keyword evidence="7" id="KW-0812">Transmembrane</keyword>
<dbReference type="Gene3D" id="3.30.565.10">
    <property type="entry name" value="Histidine kinase-like ATPase, C-terminal domain"/>
    <property type="match status" value="1"/>
</dbReference>
<dbReference type="GO" id="GO:0004721">
    <property type="term" value="F:phosphoprotein phosphatase activity"/>
    <property type="evidence" value="ECO:0007669"/>
    <property type="project" value="TreeGrafter"/>
</dbReference>
<proteinExistence type="predicted"/>
<dbReference type="SMART" id="SM00388">
    <property type="entry name" value="HisKA"/>
    <property type="match status" value="1"/>
</dbReference>
<evidence type="ECO:0000313" key="9">
    <source>
        <dbReference type="EMBL" id="ANE51994.1"/>
    </source>
</evidence>
<evidence type="ECO:0000256" key="5">
    <source>
        <dbReference type="ARBA" id="ARBA00022777"/>
    </source>
</evidence>
<feature type="transmembrane region" description="Helical" evidence="7">
    <location>
        <begin position="78"/>
        <end position="97"/>
    </location>
</feature>
<dbReference type="InterPro" id="IPR005467">
    <property type="entry name" value="His_kinase_dom"/>
</dbReference>
<reference evidence="10" key="1">
    <citation type="submission" date="2015-01" db="EMBL/GenBank/DDBJ databases">
        <title>Flavisolibacter sp./LCS9/ whole genome sequencing.</title>
        <authorList>
            <person name="Kim M.K."/>
            <person name="Srinivasan S."/>
            <person name="Lee J.-J."/>
        </authorList>
    </citation>
    <scope>NUCLEOTIDE SEQUENCE [LARGE SCALE GENOMIC DNA]</scope>
    <source>
        <strain evidence="10">LCS9</strain>
    </source>
</reference>
<dbReference type="Proteomes" id="UP000077177">
    <property type="component" value="Chromosome"/>
</dbReference>
<gene>
    <name evidence="9" type="ORF">SY85_17325</name>
</gene>
<dbReference type="FunFam" id="3.30.565.10:FF:000006">
    <property type="entry name" value="Sensor histidine kinase WalK"/>
    <property type="match status" value="1"/>
</dbReference>
<dbReference type="InterPro" id="IPR050351">
    <property type="entry name" value="BphY/WalK/GraS-like"/>
</dbReference>
<name>A0A172TYP1_9BACT</name>
<evidence type="ECO:0000256" key="1">
    <source>
        <dbReference type="ARBA" id="ARBA00000085"/>
    </source>
</evidence>
<keyword evidence="3" id="KW-0597">Phosphoprotein</keyword>
<dbReference type="InterPro" id="IPR003661">
    <property type="entry name" value="HisK_dim/P_dom"/>
</dbReference>
<comment type="catalytic activity">
    <reaction evidence="1">
        <text>ATP + protein L-histidine = ADP + protein N-phospho-L-histidine.</text>
        <dbReference type="EC" id="2.7.13.3"/>
    </reaction>
</comment>
<dbReference type="GO" id="GO:0005886">
    <property type="term" value="C:plasma membrane"/>
    <property type="evidence" value="ECO:0007669"/>
    <property type="project" value="TreeGrafter"/>
</dbReference>
<evidence type="ECO:0000256" key="2">
    <source>
        <dbReference type="ARBA" id="ARBA00012438"/>
    </source>
</evidence>
<dbReference type="GO" id="GO:0016036">
    <property type="term" value="P:cellular response to phosphate starvation"/>
    <property type="evidence" value="ECO:0007669"/>
    <property type="project" value="TreeGrafter"/>
</dbReference>
<dbReference type="AlphaFoldDB" id="A0A172TYP1"/>
<accession>A0A172TYP1</accession>
<dbReference type="InterPro" id="IPR003594">
    <property type="entry name" value="HATPase_dom"/>
</dbReference>
<dbReference type="CDD" id="cd00082">
    <property type="entry name" value="HisKA"/>
    <property type="match status" value="1"/>
</dbReference>
<evidence type="ECO:0000256" key="6">
    <source>
        <dbReference type="ARBA" id="ARBA00023012"/>
    </source>
</evidence>
<keyword evidence="10" id="KW-1185">Reference proteome</keyword>
<dbReference type="SUPFAM" id="SSF55874">
    <property type="entry name" value="ATPase domain of HSP90 chaperone/DNA topoisomerase II/histidine kinase"/>
    <property type="match status" value="1"/>
</dbReference>
<dbReference type="PANTHER" id="PTHR45453:SF1">
    <property type="entry name" value="PHOSPHATE REGULON SENSOR PROTEIN PHOR"/>
    <property type="match status" value="1"/>
</dbReference>
<dbReference type="SUPFAM" id="SSF47384">
    <property type="entry name" value="Homodimeric domain of signal transducing histidine kinase"/>
    <property type="match status" value="1"/>
</dbReference>
<keyword evidence="6" id="KW-0902">Two-component regulatory system</keyword>
<reference evidence="9 10" key="2">
    <citation type="journal article" date="2016" name="Int. J. Syst. Evol. Microbiol.">
        <title>Flavisolibacter tropicus sp. nov., isolated from tropical soil.</title>
        <authorList>
            <person name="Lee J.J."/>
            <person name="Kang M.S."/>
            <person name="Kim G.S."/>
            <person name="Lee C.S."/>
            <person name="Lim S."/>
            <person name="Lee J."/>
            <person name="Roh S.H."/>
            <person name="Kang H."/>
            <person name="Ha J.M."/>
            <person name="Bae S."/>
            <person name="Jung H.Y."/>
            <person name="Kim M.K."/>
        </authorList>
    </citation>
    <scope>NUCLEOTIDE SEQUENCE [LARGE SCALE GENOMIC DNA]</scope>
    <source>
        <strain evidence="9 10">LCS9</strain>
    </source>
</reference>